<feature type="compositionally biased region" description="Acidic residues" evidence="1">
    <location>
        <begin position="173"/>
        <end position="199"/>
    </location>
</feature>
<name>A0A9Q3JTD1_9BASI</name>
<sequence>MPLVTFADRISTKRTTGFSPFAFQFGQTPVLPIDIETKTFLAVEWHKISTTEELLEARGKKLEGKEEMRRKAAEKLKKSREDSMKYWDTRMEHQLRSPLKPGDLVLVYNKAIETNWGLLFKDKWKGPYRVIRQINNGPYELEELDGIELERKFAAYQVKRFYPRGKLISTKEDTEEEQSEEDESINEEEVFEETTESEEDWRALTWNAGDSIKWRGGCGIPYHSFHQAQAHSTL</sequence>
<dbReference type="Proteomes" id="UP000765509">
    <property type="component" value="Unassembled WGS sequence"/>
</dbReference>
<proteinExistence type="predicted"/>
<organism evidence="2 3">
    <name type="scientific">Austropuccinia psidii MF-1</name>
    <dbReference type="NCBI Taxonomy" id="1389203"/>
    <lineage>
        <taxon>Eukaryota</taxon>
        <taxon>Fungi</taxon>
        <taxon>Dikarya</taxon>
        <taxon>Basidiomycota</taxon>
        <taxon>Pucciniomycotina</taxon>
        <taxon>Pucciniomycetes</taxon>
        <taxon>Pucciniales</taxon>
        <taxon>Sphaerophragmiaceae</taxon>
        <taxon>Austropuccinia</taxon>
    </lineage>
</organism>
<comment type="caution">
    <text evidence="2">The sequence shown here is derived from an EMBL/GenBank/DDBJ whole genome shotgun (WGS) entry which is preliminary data.</text>
</comment>
<evidence type="ECO:0000256" key="1">
    <source>
        <dbReference type="SAM" id="MobiDB-lite"/>
    </source>
</evidence>
<accession>A0A9Q3JTD1</accession>
<feature type="region of interest" description="Disordered" evidence="1">
    <location>
        <begin position="170"/>
        <end position="199"/>
    </location>
</feature>
<dbReference type="OrthoDB" id="446925at2759"/>
<reference evidence="2" key="1">
    <citation type="submission" date="2021-03" db="EMBL/GenBank/DDBJ databases">
        <title>Draft genome sequence of rust myrtle Austropuccinia psidii MF-1, a brazilian biotype.</title>
        <authorList>
            <person name="Quecine M.C."/>
            <person name="Pachon D.M.R."/>
            <person name="Bonatelli M.L."/>
            <person name="Correr F.H."/>
            <person name="Franceschini L.M."/>
            <person name="Leite T.F."/>
            <person name="Margarido G.R.A."/>
            <person name="Almeida C.A."/>
            <person name="Ferrarezi J.A."/>
            <person name="Labate C.A."/>
        </authorList>
    </citation>
    <scope>NUCLEOTIDE SEQUENCE</scope>
    <source>
        <strain evidence="2">MF-1</strain>
    </source>
</reference>
<protein>
    <submittedName>
        <fullName evidence="2">Uncharacterized protein</fullName>
    </submittedName>
</protein>
<evidence type="ECO:0000313" key="3">
    <source>
        <dbReference type="Proteomes" id="UP000765509"/>
    </source>
</evidence>
<evidence type="ECO:0000313" key="2">
    <source>
        <dbReference type="EMBL" id="MBW0567369.1"/>
    </source>
</evidence>
<dbReference type="EMBL" id="AVOT02080715">
    <property type="protein sequence ID" value="MBW0567369.1"/>
    <property type="molecule type" value="Genomic_DNA"/>
</dbReference>
<keyword evidence="3" id="KW-1185">Reference proteome</keyword>
<gene>
    <name evidence="2" type="ORF">O181_107084</name>
</gene>
<dbReference type="AlphaFoldDB" id="A0A9Q3JTD1"/>